<dbReference type="InterPro" id="IPR042121">
    <property type="entry name" value="MutL_C_regsub"/>
</dbReference>
<dbReference type="PROSITE" id="PS00058">
    <property type="entry name" value="DNA_MISMATCH_REPAIR_1"/>
    <property type="match status" value="1"/>
</dbReference>
<accession>A0A1G6XY94</accession>
<dbReference type="InterPro" id="IPR038973">
    <property type="entry name" value="MutL/Mlh/Pms-like"/>
</dbReference>
<dbReference type="HAMAP" id="MF_00149">
    <property type="entry name" value="DNA_mis_repair"/>
    <property type="match status" value="1"/>
</dbReference>
<dbReference type="EMBL" id="FNAK01000003">
    <property type="protein sequence ID" value="SDD83002.1"/>
    <property type="molecule type" value="Genomic_DNA"/>
</dbReference>
<dbReference type="RefSeq" id="WP_068301955.1">
    <property type="nucleotide sequence ID" value="NZ_FNAK01000003.1"/>
</dbReference>
<dbReference type="OrthoDB" id="9763467at2"/>
<comment type="similarity">
    <text evidence="1 5">Belongs to the DNA mismatch repair MutL/HexB family.</text>
</comment>
<evidence type="ECO:0000256" key="1">
    <source>
        <dbReference type="ARBA" id="ARBA00006082"/>
    </source>
</evidence>
<dbReference type="PANTHER" id="PTHR10073">
    <property type="entry name" value="DNA MISMATCH REPAIR PROTEIN MLH, PMS, MUTL"/>
    <property type="match status" value="1"/>
</dbReference>
<dbReference type="Pfam" id="PF13589">
    <property type="entry name" value="HATPase_c_3"/>
    <property type="match status" value="1"/>
</dbReference>
<comment type="function">
    <text evidence="5">This protein is involved in the repair of mismatches in DNA. It is required for dam-dependent methyl-directed DNA mismatch repair. May act as a 'molecular matchmaker', a protein that promotes the formation of a stable complex between two or more DNA-binding proteins in an ATP-dependent manner without itself being part of a final effector complex.</text>
</comment>
<organism evidence="8 9">
    <name type="scientific">Kordiimonas lacus</name>
    <dbReference type="NCBI Taxonomy" id="637679"/>
    <lineage>
        <taxon>Bacteria</taxon>
        <taxon>Pseudomonadati</taxon>
        <taxon>Pseudomonadota</taxon>
        <taxon>Alphaproteobacteria</taxon>
        <taxon>Kordiimonadales</taxon>
        <taxon>Kordiimonadaceae</taxon>
        <taxon>Kordiimonas</taxon>
    </lineage>
</organism>
<keyword evidence="4 5" id="KW-0234">DNA repair</keyword>
<reference evidence="8 9" key="1">
    <citation type="submission" date="2016-10" db="EMBL/GenBank/DDBJ databases">
        <authorList>
            <person name="de Groot N.N."/>
        </authorList>
    </citation>
    <scope>NUCLEOTIDE SEQUENCE [LARGE SCALE GENOMIC DNA]</scope>
    <source>
        <strain evidence="8 9">CGMCC 1.9109</strain>
    </source>
</reference>
<dbReference type="InterPro" id="IPR014762">
    <property type="entry name" value="DNA_mismatch_repair_CS"/>
</dbReference>
<dbReference type="GO" id="GO:0006298">
    <property type="term" value="P:mismatch repair"/>
    <property type="evidence" value="ECO:0007669"/>
    <property type="project" value="UniProtKB-UniRule"/>
</dbReference>
<dbReference type="InterPro" id="IPR037198">
    <property type="entry name" value="MutL_C_sf"/>
</dbReference>
<dbReference type="InterPro" id="IPR014790">
    <property type="entry name" value="MutL_C"/>
</dbReference>
<dbReference type="Pfam" id="PF01119">
    <property type="entry name" value="DNA_mis_repair"/>
    <property type="match status" value="1"/>
</dbReference>
<dbReference type="SMART" id="SM00853">
    <property type="entry name" value="MutL_C"/>
    <property type="match status" value="1"/>
</dbReference>
<dbReference type="GO" id="GO:0005524">
    <property type="term" value="F:ATP binding"/>
    <property type="evidence" value="ECO:0007669"/>
    <property type="project" value="InterPro"/>
</dbReference>
<evidence type="ECO:0000313" key="8">
    <source>
        <dbReference type="EMBL" id="SDD83002.1"/>
    </source>
</evidence>
<feature type="domain" description="DNA mismatch repair protein S5" evidence="7">
    <location>
        <begin position="225"/>
        <end position="343"/>
    </location>
</feature>
<keyword evidence="9" id="KW-1185">Reference proteome</keyword>
<dbReference type="SUPFAM" id="SSF54211">
    <property type="entry name" value="Ribosomal protein S5 domain 2-like"/>
    <property type="match status" value="1"/>
</dbReference>
<sequence>MTSQNRHDLPTQAGIIHLLSERTINRIAAGEVVERPASAVKELVENSVDAGATRIDVVMRDGGKALIQVVDDGRGMDADELSLAVERHATSKLKDDDLVNIASLGFRGEALASIGAVARLTVTSKARGSDEAWAVRVEGGHKNTVEPAALTTGTRIEVRDLFYSTPARLKFMKTARTEYAQAGDVIKRLAMAHPDVAFTLSDGDRTTFRAPQVTSLTGDVRLERLGAILGKEFRENALEIDAEREELRLTGFAGLPTYSRGNAQHQYLFVNGRPVKDKLLNGAVRGAYQDYLARDRHPILALFLDVPSSFVDVNVHPAKAEVRFKDAGLVRGLIVSALRHALAAAGHRASTTVAGAALGAMRPHSGLSNALPYGRPHERPTLPAGFNEVAEQMYNPSAGSYGEMQESQLAFDRSGDMAAPSARPIDEQATYGAPVADMPQAAPQDFPLGTARGQVHATYIVSQTADGIVIVDQHAAHERLVYERMKKQIAATGVARQSLLLPEVVELEDGPAERLLKRVDELEALGLVIEPFGEGAVVVREVPAMLGKLDVPGLVRDLADELTDLDEALSLKESLEEVCGTMACHGSVRAGRRLTVDEMNALLREMEATPHSGQCNHGRPTYVELKLSDIEKLFGRR</sequence>
<evidence type="ECO:0000259" key="7">
    <source>
        <dbReference type="SMART" id="SM01340"/>
    </source>
</evidence>
<dbReference type="STRING" id="637679.GCA_001550055_01090"/>
<dbReference type="Gene3D" id="3.30.1370.100">
    <property type="entry name" value="MutL, C-terminal domain, regulatory subdomain"/>
    <property type="match status" value="1"/>
</dbReference>
<dbReference type="InterPro" id="IPR013507">
    <property type="entry name" value="DNA_mismatch_S5_2-like"/>
</dbReference>
<evidence type="ECO:0000313" key="9">
    <source>
        <dbReference type="Proteomes" id="UP000183685"/>
    </source>
</evidence>
<protein>
    <recommendedName>
        <fullName evidence="2 5">DNA mismatch repair protein MutL</fullName>
    </recommendedName>
</protein>
<dbReference type="CDD" id="cd16926">
    <property type="entry name" value="HATPase_MutL-MLH-PMS-like"/>
    <property type="match status" value="1"/>
</dbReference>
<dbReference type="InterPro" id="IPR042120">
    <property type="entry name" value="MutL_C_dimsub"/>
</dbReference>
<dbReference type="GO" id="GO:0030983">
    <property type="term" value="F:mismatched DNA binding"/>
    <property type="evidence" value="ECO:0007669"/>
    <property type="project" value="InterPro"/>
</dbReference>
<dbReference type="AlphaFoldDB" id="A0A1G6XY94"/>
<evidence type="ECO:0000259" key="6">
    <source>
        <dbReference type="SMART" id="SM00853"/>
    </source>
</evidence>
<dbReference type="NCBIfam" id="TIGR00585">
    <property type="entry name" value="mutl"/>
    <property type="match status" value="1"/>
</dbReference>
<dbReference type="InterPro" id="IPR036890">
    <property type="entry name" value="HATPase_C_sf"/>
</dbReference>
<dbReference type="SUPFAM" id="SSF55874">
    <property type="entry name" value="ATPase domain of HSP90 chaperone/DNA topoisomerase II/histidine kinase"/>
    <property type="match status" value="1"/>
</dbReference>
<dbReference type="GO" id="GO:0016887">
    <property type="term" value="F:ATP hydrolysis activity"/>
    <property type="evidence" value="ECO:0007669"/>
    <property type="project" value="InterPro"/>
</dbReference>
<dbReference type="Proteomes" id="UP000183685">
    <property type="component" value="Unassembled WGS sequence"/>
</dbReference>
<evidence type="ECO:0000256" key="3">
    <source>
        <dbReference type="ARBA" id="ARBA00022763"/>
    </source>
</evidence>
<name>A0A1G6XY94_9PROT</name>
<dbReference type="NCBIfam" id="NF000953">
    <property type="entry name" value="PRK00095.2-4"/>
    <property type="match status" value="1"/>
</dbReference>
<dbReference type="PANTHER" id="PTHR10073:SF12">
    <property type="entry name" value="DNA MISMATCH REPAIR PROTEIN MLH1"/>
    <property type="match status" value="1"/>
</dbReference>
<dbReference type="CDD" id="cd00782">
    <property type="entry name" value="MutL_Trans"/>
    <property type="match status" value="1"/>
</dbReference>
<dbReference type="InterPro" id="IPR020568">
    <property type="entry name" value="Ribosomal_Su5_D2-typ_SF"/>
</dbReference>
<feature type="domain" description="MutL C-terminal dimerisation" evidence="6">
    <location>
        <begin position="451"/>
        <end position="594"/>
    </location>
</feature>
<dbReference type="GO" id="GO:0140664">
    <property type="term" value="F:ATP-dependent DNA damage sensor activity"/>
    <property type="evidence" value="ECO:0007669"/>
    <property type="project" value="InterPro"/>
</dbReference>
<dbReference type="GO" id="GO:0032300">
    <property type="term" value="C:mismatch repair complex"/>
    <property type="evidence" value="ECO:0007669"/>
    <property type="project" value="InterPro"/>
</dbReference>
<dbReference type="Gene3D" id="3.30.1540.20">
    <property type="entry name" value="MutL, C-terminal domain, dimerisation subdomain"/>
    <property type="match status" value="1"/>
</dbReference>
<dbReference type="SUPFAM" id="SSF118116">
    <property type="entry name" value="DNA mismatch repair protein MutL"/>
    <property type="match status" value="1"/>
</dbReference>
<dbReference type="InterPro" id="IPR002099">
    <property type="entry name" value="MutL/Mlh/PMS"/>
</dbReference>
<gene>
    <name evidence="5" type="primary">mutL</name>
    <name evidence="8" type="ORF">SAMN04488071_1409</name>
</gene>
<evidence type="ECO:0000256" key="2">
    <source>
        <dbReference type="ARBA" id="ARBA00021975"/>
    </source>
</evidence>
<dbReference type="Gene3D" id="3.30.230.10">
    <property type="match status" value="1"/>
</dbReference>
<dbReference type="FunFam" id="3.30.565.10:FF:000003">
    <property type="entry name" value="DNA mismatch repair endonuclease MutL"/>
    <property type="match status" value="1"/>
</dbReference>
<evidence type="ECO:0000256" key="4">
    <source>
        <dbReference type="ARBA" id="ARBA00023204"/>
    </source>
</evidence>
<dbReference type="SMART" id="SM01340">
    <property type="entry name" value="DNA_mis_repair"/>
    <property type="match status" value="1"/>
</dbReference>
<dbReference type="InterPro" id="IPR014721">
    <property type="entry name" value="Ribsml_uS5_D2-typ_fold_subgr"/>
</dbReference>
<dbReference type="Gene3D" id="3.30.565.10">
    <property type="entry name" value="Histidine kinase-like ATPase, C-terminal domain"/>
    <property type="match status" value="1"/>
</dbReference>
<keyword evidence="3 5" id="KW-0227">DNA damage</keyword>
<dbReference type="InterPro" id="IPR020667">
    <property type="entry name" value="DNA_mismatch_repair_MutL"/>
</dbReference>
<evidence type="ECO:0000256" key="5">
    <source>
        <dbReference type="HAMAP-Rule" id="MF_00149"/>
    </source>
</evidence>
<proteinExistence type="inferred from homology"/>
<dbReference type="Pfam" id="PF08676">
    <property type="entry name" value="MutL_C"/>
    <property type="match status" value="1"/>
</dbReference>